<feature type="region of interest" description="Disordered" evidence="2">
    <location>
        <begin position="1"/>
        <end position="72"/>
    </location>
</feature>
<reference evidence="3" key="1">
    <citation type="submission" date="2015-06" db="UniProtKB">
        <authorList>
            <consortium name="EnsemblPlants"/>
        </authorList>
    </citation>
    <scope>IDENTIFICATION</scope>
</reference>
<accession>M8C491</accession>
<name>M8C491_AEGTA</name>
<dbReference type="AlphaFoldDB" id="M8C491"/>
<dbReference type="InterPro" id="IPR035979">
    <property type="entry name" value="RBD_domain_sf"/>
</dbReference>
<organism evidence="3">
    <name type="scientific">Aegilops tauschii</name>
    <name type="common">Tausch's goatgrass</name>
    <name type="synonym">Aegilops squarrosa</name>
    <dbReference type="NCBI Taxonomy" id="37682"/>
    <lineage>
        <taxon>Eukaryota</taxon>
        <taxon>Viridiplantae</taxon>
        <taxon>Streptophyta</taxon>
        <taxon>Embryophyta</taxon>
        <taxon>Tracheophyta</taxon>
        <taxon>Spermatophyta</taxon>
        <taxon>Magnoliopsida</taxon>
        <taxon>Liliopsida</taxon>
        <taxon>Poales</taxon>
        <taxon>Poaceae</taxon>
        <taxon>BOP clade</taxon>
        <taxon>Pooideae</taxon>
        <taxon>Triticodae</taxon>
        <taxon>Triticeae</taxon>
        <taxon>Triticinae</taxon>
        <taxon>Aegilops</taxon>
    </lineage>
</organism>
<dbReference type="PROSITE" id="PS50102">
    <property type="entry name" value="RRM"/>
    <property type="match status" value="1"/>
</dbReference>
<proteinExistence type="predicted"/>
<keyword evidence="1" id="KW-0694">RNA-binding</keyword>
<dbReference type="InterPro" id="IPR051229">
    <property type="entry name" value="ALYREF_mRNA_export"/>
</dbReference>
<feature type="compositionally biased region" description="Gly residues" evidence="2">
    <location>
        <begin position="47"/>
        <end position="61"/>
    </location>
</feature>
<evidence type="ECO:0000256" key="2">
    <source>
        <dbReference type="SAM" id="MobiDB-lite"/>
    </source>
</evidence>
<dbReference type="GO" id="GO:0005634">
    <property type="term" value="C:nucleus"/>
    <property type="evidence" value="ECO:0007669"/>
    <property type="project" value="TreeGrafter"/>
</dbReference>
<dbReference type="SMART" id="SM01218">
    <property type="entry name" value="FoP_duplication"/>
    <property type="match status" value="1"/>
</dbReference>
<dbReference type="InterPro" id="IPR012677">
    <property type="entry name" value="Nucleotide-bd_a/b_plait_sf"/>
</dbReference>
<dbReference type="SMART" id="SM00360">
    <property type="entry name" value="RRM"/>
    <property type="match status" value="1"/>
</dbReference>
<dbReference type="EnsemblPlants" id="EMT29074">
    <property type="protein sequence ID" value="EMT29074"/>
    <property type="gene ID" value="F775_01659"/>
</dbReference>
<dbReference type="PANTHER" id="PTHR19965:SF101">
    <property type="entry name" value="OS06G0256200 PROTEIN"/>
    <property type="match status" value="1"/>
</dbReference>
<feature type="compositionally biased region" description="Basic and acidic residues" evidence="2">
    <location>
        <begin position="32"/>
        <end position="46"/>
    </location>
</feature>
<feature type="compositionally biased region" description="Basic residues" evidence="2">
    <location>
        <begin position="16"/>
        <end position="31"/>
    </location>
</feature>
<dbReference type="Pfam" id="PF00076">
    <property type="entry name" value="RRM_1"/>
    <property type="match status" value="1"/>
</dbReference>
<dbReference type="SUPFAM" id="SSF54928">
    <property type="entry name" value="RNA-binding domain, RBD"/>
    <property type="match status" value="1"/>
</dbReference>
<dbReference type="Gene3D" id="3.30.70.330">
    <property type="match status" value="1"/>
</dbReference>
<dbReference type="Pfam" id="PF13865">
    <property type="entry name" value="FoP_duplication"/>
    <property type="match status" value="1"/>
</dbReference>
<protein>
    <submittedName>
        <fullName evidence="3">THO complex subunit 4</fullName>
    </submittedName>
</protein>
<feature type="compositionally biased region" description="Low complexity" evidence="2">
    <location>
        <begin position="336"/>
        <end position="347"/>
    </location>
</feature>
<dbReference type="GO" id="GO:0003729">
    <property type="term" value="F:mRNA binding"/>
    <property type="evidence" value="ECO:0007669"/>
    <property type="project" value="TreeGrafter"/>
</dbReference>
<sequence length="375" mass="41659">MEAALDMSLDDMIKNRSGRGRGRGRGQRVGRGRGDGQRSGRGDGQRLGRGLGRGRGAGTFRGRGVPSQRPLGVNTRSSSMLIDYVLTCWILISLDKSFNKTKDFAWTHDRFEDSMVAAGLPGIETGTKLYVSNLHYGVTKEDLQELFSEMGHLKNCIVHYDNNRHPTVLWFEPSLLAELLCKGHKIEHILVVLLYSFARKKSYCMPEYFFAESMPEYYMVIFFMDILEQGSAEVIFTRRSEAVQALKRYNNVRLDGKEMKIEMIGANLGLAAAPAPRVNVVSGARGRGQREVVMSRPNGFGRGATDSSSFLPGWKRNNGFAQRGGSVRGRGRGRGRSSFGRGRGRGVYVRKGSVKSADQLDKELDTYHSGAMNVD</sequence>
<dbReference type="GO" id="GO:0006406">
    <property type="term" value="P:mRNA export from nucleus"/>
    <property type="evidence" value="ECO:0007669"/>
    <property type="project" value="TreeGrafter"/>
</dbReference>
<feature type="region of interest" description="Disordered" evidence="2">
    <location>
        <begin position="315"/>
        <end position="347"/>
    </location>
</feature>
<dbReference type="InterPro" id="IPR025715">
    <property type="entry name" value="FoP_C"/>
</dbReference>
<dbReference type="InterPro" id="IPR000504">
    <property type="entry name" value="RRM_dom"/>
</dbReference>
<dbReference type="PANTHER" id="PTHR19965">
    <property type="entry name" value="RNA AND EXPORT FACTOR BINDING PROTEIN"/>
    <property type="match status" value="1"/>
</dbReference>
<evidence type="ECO:0000256" key="1">
    <source>
        <dbReference type="PROSITE-ProRule" id="PRU00176"/>
    </source>
</evidence>
<evidence type="ECO:0000313" key="3">
    <source>
        <dbReference type="EnsemblPlants" id="EMT29074"/>
    </source>
</evidence>